<dbReference type="AlphaFoldDB" id="A0A3Q7IVT5"/>
<dbReference type="Gramene" id="Solyc09g015680.1.1">
    <property type="protein sequence ID" value="Solyc09g015680.1.1.1"/>
    <property type="gene ID" value="Solyc09g015680.1"/>
</dbReference>
<reference evidence="1" key="2">
    <citation type="submission" date="2019-01" db="UniProtKB">
        <authorList>
            <consortium name="EnsemblPlants"/>
        </authorList>
    </citation>
    <scope>IDENTIFICATION</scope>
    <source>
        <strain evidence="1">cv. Heinz 1706</strain>
    </source>
</reference>
<evidence type="ECO:0000313" key="1">
    <source>
        <dbReference type="EnsemblPlants" id="Solyc09g015680.1.1.1"/>
    </source>
</evidence>
<reference evidence="1" key="1">
    <citation type="journal article" date="2012" name="Nature">
        <title>The tomato genome sequence provides insights into fleshy fruit evolution.</title>
        <authorList>
            <consortium name="Tomato Genome Consortium"/>
        </authorList>
    </citation>
    <scope>NUCLEOTIDE SEQUENCE [LARGE SCALE GENOMIC DNA]</scope>
    <source>
        <strain evidence="1">cv. Heinz 1706</strain>
    </source>
</reference>
<dbReference type="EnsemblPlants" id="Solyc09g015680.1.1">
    <property type="protein sequence ID" value="Solyc09g015680.1.1.1"/>
    <property type="gene ID" value="Solyc09g015680.1"/>
</dbReference>
<accession>A0A3Q7IVT5</accession>
<dbReference type="InParanoid" id="A0A3Q7IVT5"/>
<sequence>MVFECRSRQGVDSGGEIMKVVDSGGEIMKVYLYMATIEDPREVHLGIIVVI</sequence>
<organism evidence="1">
    <name type="scientific">Solanum lycopersicum</name>
    <name type="common">Tomato</name>
    <name type="synonym">Lycopersicon esculentum</name>
    <dbReference type="NCBI Taxonomy" id="4081"/>
    <lineage>
        <taxon>Eukaryota</taxon>
        <taxon>Viridiplantae</taxon>
        <taxon>Streptophyta</taxon>
        <taxon>Embryophyta</taxon>
        <taxon>Tracheophyta</taxon>
        <taxon>Spermatophyta</taxon>
        <taxon>Magnoliopsida</taxon>
        <taxon>eudicotyledons</taxon>
        <taxon>Gunneridae</taxon>
        <taxon>Pentapetalae</taxon>
        <taxon>asterids</taxon>
        <taxon>lamiids</taxon>
        <taxon>Solanales</taxon>
        <taxon>Solanaceae</taxon>
        <taxon>Solanoideae</taxon>
        <taxon>Solaneae</taxon>
        <taxon>Solanum</taxon>
        <taxon>Solanum subgen. Lycopersicon</taxon>
    </lineage>
</organism>
<evidence type="ECO:0000313" key="2">
    <source>
        <dbReference type="Proteomes" id="UP000004994"/>
    </source>
</evidence>
<name>A0A3Q7IVT5_SOLLC</name>
<protein>
    <submittedName>
        <fullName evidence="1">Uncharacterized protein</fullName>
    </submittedName>
</protein>
<keyword evidence="2" id="KW-1185">Reference proteome</keyword>
<dbReference type="Proteomes" id="UP000004994">
    <property type="component" value="Chromosome 9"/>
</dbReference>
<proteinExistence type="predicted"/>
<dbReference type="PaxDb" id="4081-Solyc09g015680.1.1"/>